<keyword evidence="4" id="KW-1185">Reference proteome</keyword>
<protein>
    <submittedName>
        <fullName evidence="3">PHO85 cyclin-1</fullName>
    </submittedName>
</protein>
<dbReference type="GO" id="GO:0016538">
    <property type="term" value="F:cyclin-dependent protein serine/threonine kinase regulator activity"/>
    <property type="evidence" value="ECO:0007669"/>
    <property type="project" value="TreeGrafter"/>
</dbReference>
<evidence type="ECO:0000256" key="1">
    <source>
        <dbReference type="SAM" id="MobiDB-lite"/>
    </source>
</evidence>
<comment type="caution">
    <text evidence="3">The sequence shown here is derived from an EMBL/GenBank/DDBJ whole genome shotgun (WGS) entry which is preliminary data.</text>
</comment>
<dbReference type="GO" id="GO:0005634">
    <property type="term" value="C:nucleus"/>
    <property type="evidence" value="ECO:0007669"/>
    <property type="project" value="TreeGrafter"/>
</dbReference>
<gene>
    <name evidence="3" type="primary">PCL1</name>
    <name evidence="3" type="ORF">IWQ62_002858</name>
</gene>
<dbReference type="Gene3D" id="1.10.472.10">
    <property type="entry name" value="Cyclin-like"/>
    <property type="match status" value="1"/>
</dbReference>
<feature type="compositionally biased region" description="Low complexity" evidence="1">
    <location>
        <begin position="314"/>
        <end position="333"/>
    </location>
</feature>
<name>A0A9W8AUW2_9FUNG</name>
<dbReference type="GO" id="GO:0019901">
    <property type="term" value="F:protein kinase binding"/>
    <property type="evidence" value="ECO:0007669"/>
    <property type="project" value="InterPro"/>
</dbReference>
<sequence>MSGSPYQNPLYHVIDVGVTPAVIAIIAQTACNVLPYQTPSPTSPNSIAAHAVKVPPMHSFISKLAVSSRVNAGTLISTMVYLDRLKQIMPSNATAMTCTNHRIFLASLILAGKYLNDASPKNKYWARFSENFSLAEVNLMEQQLMQLLNYQFEITEAQLLQQLQRFAHLLTPPVSPMGFPAKYSAAAEAYPLASSVAAGATNGLATMTPARTPSSNQHNPNPSAHPVINLVPSPLELNYPSITPSISTTGGSGTMTSCTGMNLPISANTAISSVPTHPPPVYWYPCVVPVLSSAPSGHHVVSSAVYHPIASTDSLTQPSTSTQAATSLSNWRQ</sequence>
<evidence type="ECO:0000313" key="3">
    <source>
        <dbReference type="EMBL" id="KAJ1964716.1"/>
    </source>
</evidence>
<proteinExistence type="predicted"/>
<evidence type="ECO:0000259" key="2">
    <source>
        <dbReference type="Pfam" id="PF00134"/>
    </source>
</evidence>
<feature type="domain" description="Cyclin N-terminal" evidence="2">
    <location>
        <begin position="58"/>
        <end position="151"/>
    </location>
</feature>
<evidence type="ECO:0000313" key="4">
    <source>
        <dbReference type="Proteomes" id="UP001150925"/>
    </source>
</evidence>
<dbReference type="OrthoDB" id="10250320at2759"/>
<dbReference type="PANTHER" id="PTHR15615">
    <property type="match status" value="1"/>
</dbReference>
<accession>A0A9W8AUW2</accession>
<dbReference type="InterPro" id="IPR013922">
    <property type="entry name" value="Cyclin_PHO80-like"/>
</dbReference>
<dbReference type="InterPro" id="IPR006671">
    <property type="entry name" value="Cyclin_N"/>
</dbReference>
<dbReference type="PANTHER" id="PTHR15615:SF10">
    <property type="entry name" value="PHO85 CYCLIN-2-RELATED"/>
    <property type="match status" value="1"/>
</dbReference>
<organism evidence="3 4">
    <name type="scientific">Dispira parvispora</name>
    <dbReference type="NCBI Taxonomy" id="1520584"/>
    <lineage>
        <taxon>Eukaryota</taxon>
        <taxon>Fungi</taxon>
        <taxon>Fungi incertae sedis</taxon>
        <taxon>Zoopagomycota</taxon>
        <taxon>Kickxellomycotina</taxon>
        <taxon>Dimargaritomycetes</taxon>
        <taxon>Dimargaritales</taxon>
        <taxon>Dimargaritaceae</taxon>
        <taxon>Dispira</taxon>
    </lineage>
</organism>
<dbReference type="CDD" id="cd20557">
    <property type="entry name" value="CYCLIN_ScPCL1-like"/>
    <property type="match status" value="1"/>
</dbReference>
<dbReference type="Pfam" id="PF00134">
    <property type="entry name" value="Cyclin_N"/>
    <property type="match status" value="1"/>
</dbReference>
<feature type="region of interest" description="Disordered" evidence="1">
    <location>
        <begin position="312"/>
        <end position="333"/>
    </location>
</feature>
<reference evidence="3" key="1">
    <citation type="submission" date="2022-07" db="EMBL/GenBank/DDBJ databases">
        <title>Phylogenomic reconstructions and comparative analyses of Kickxellomycotina fungi.</title>
        <authorList>
            <person name="Reynolds N.K."/>
            <person name="Stajich J.E."/>
            <person name="Barry K."/>
            <person name="Grigoriev I.V."/>
            <person name="Crous P."/>
            <person name="Smith M.E."/>
        </authorList>
    </citation>
    <scope>NUCLEOTIDE SEQUENCE</scope>
    <source>
        <strain evidence="3">RSA 1196</strain>
    </source>
</reference>
<dbReference type="SUPFAM" id="SSF47954">
    <property type="entry name" value="Cyclin-like"/>
    <property type="match status" value="1"/>
</dbReference>
<dbReference type="InterPro" id="IPR036915">
    <property type="entry name" value="Cyclin-like_sf"/>
</dbReference>
<dbReference type="EMBL" id="JANBPY010000670">
    <property type="protein sequence ID" value="KAJ1964716.1"/>
    <property type="molecule type" value="Genomic_DNA"/>
</dbReference>
<dbReference type="Proteomes" id="UP001150925">
    <property type="component" value="Unassembled WGS sequence"/>
</dbReference>
<dbReference type="AlphaFoldDB" id="A0A9W8AUW2"/>
<dbReference type="GO" id="GO:0000307">
    <property type="term" value="C:cyclin-dependent protein kinase holoenzyme complex"/>
    <property type="evidence" value="ECO:0007669"/>
    <property type="project" value="TreeGrafter"/>
</dbReference>